<dbReference type="AlphaFoldDB" id="A0A238XKF7"/>
<protein>
    <submittedName>
        <fullName evidence="5">Transcriptional regulator, LacI family</fullName>
    </submittedName>
</protein>
<evidence type="ECO:0000256" key="3">
    <source>
        <dbReference type="ARBA" id="ARBA00023163"/>
    </source>
</evidence>
<dbReference type="GO" id="GO:0003700">
    <property type="term" value="F:DNA-binding transcription factor activity"/>
    <property type="evidence" value="ECO:0007669"/>
    <property type="project" value="TreeGrafter"/>
</dbReference>
<keyword evidence="1" id="KW-0805">Transcription regulation</keyword>
<dbReference type="InterPro" id="IPR028082">
    <property type="entry name" value="Peripla_BP_I"/>
</dbReference>
<accession>A0A238XKF7</accession>
<dbReference type="Gene3D" id="3.40.50.2300">
    <property type="match status" value="2"/>
</dbReference>
<dbReference type="PANTHER" id="PTHR30146:SF109">
    <property type="entry name" value="HTH-TYPE TRANSCRIPTIONAL REGULATOR GALS"/>
    <property type="match status" value="1"/>
</dbReference>
<dbReference type="CDD" id="cd01392">
    <property type="entry name" value="HTH_LacI"/>
    <property type="match status" value="1"/>
</dbReference>
<name>A0A238XKF7_9FLAO</name>
<dbReference type="InterPro" id="IPR000843">
    <property type="entry name" value="HTH_LacI"/>
</dbReference>
<dbReference type="InterPro" id="IPR046335">
    <property type="entry name" value="LacI/GalR-like_sensor"/>
</dbReference>
<dbReference type="PANTHER" id="PTHR30146">
    <property type="entry name" value="LACI-RELATED TRANSCRIPTIONAL REPRESSOR"/>
    <property type="match status" value="1"/>
</dbReference>
<dbReference type="CDD" id="cd06267">
    <property type="entry name" value="PBP1_LacI_sugar_binding-like"/>
    <property type="match status" value="1"/>
</dbReference>
<sequence>MYLKNIPNKIYLKNVYLNKESPFFMKENKDVTIYDIANKLKLSSSTISRALKDHSSISEKTIKRVKAAALEMGYRPNILAASLRSKKTKTIGVLVPTITQPFLSSLISGIEITAQKAGYNVIITQSHDSYQDEVNNAKALYNSRISGLISSLAMETQDTSHFQQFIDKNIPVVFVDRVPKNFNTYKVMINNYAAGFKATEHLINQGCIRIAHFYAGSEFGNLYSERKKGYLDALKKHNLPIDKELIIHMNEVTYEEGERASNILLHLKNPPDGIFSPNDTTAVAAIQVAKKLGFKVPEDLAIIGFNDDPISRIIVPGLSTITHPAIKMGKTSAEIILKHLDSTEKNDITEITFLNTEVLARESSNKLSE</sequence>
<dbReference type="SUPFAM" id="SSF47413">
    <property type="entry name" value="lambda repressor-like DNA-binding domains"/>
    <property type="match status" value="1"/>
</dbReference>
<evidence type="ECO:0000313" key="5">
    <source>
        <dbReference type="EMBL" id="SNR59058.1"/>
    </source>
</evidence>
<dbReference type="Proteomes" id="UP000198412">
    <property type="component" value="Unassembled WGS sequence"/>
</dbReference>
<evidence type="ECO:0000256" key="2">
    <source>
        <dbReference type="ARBA" id="ARBA00023125"/>
    </source>
</evidence>
<dbReference type="Pfam" id="PF00356">
    <property type="entry name" value="LacI"/>
    <property type="match status" value="1"/>
</dbReference>
<keyword evidence="2" id="KW-0238">DNA-binding</keyword>
<evidence type="ECO:0000256" key="1">
    <source>
        <dbReference type="ARBA" id="ARBA00023015"/>
    </source>
</evidence>
<dbReference type="PROSITE" id="PS50932">
    <property type="entry name" value="HTH_LACI_2"/>
    <property type="match status" value="1"/>
</dbReference>
<dbReference type="Gene3D" id="1.10.260.40">
    <property type="entry name" value="lambda repressor-like DNA-binding domains"/>
    <property type="match status" value="1"/>
</dbReference>
<feature type="domain" description="HTH lacI-type" evidence="4">
    <location>
        <begin position="31"/>
        <end position="85"/>
    </location>
</feature>
<evidence type="ECO:0000313" key="6">
    <source>
        <dbReference type="Proteomes" id="UP000198412"/>
    </source>
</evidence>
<gene>
    <name evidence="5" type="ORF">SAMN04488111_1880</name>
</gene>
<evidence type="ECO:0000259" key="4">
    <source>
        <dbReference type="PROSITE" id="PS50932"/>
    </source>
</evidence>
<dbReference type="SUPFAM" id="SSF53822">
    <property type="entry name" value="Periplasmic binding protein-like I"/>
    <property type="match status" value="1"/>
</dbReference>
<dbReference type="EMBL" id="FZNX01000003">
    <property type="protein sequence ID" value="SNR59058.1"/>
    <property type="molecule type" value="Genomic_DNA"/>
</dbReference>
<dbReference type="Pfam" id="PF13377">
    <property type="entry name" value="Peripla_BP_3"/>
    <property type="match status" value="1"/>
</dbReference>
<reference evidence="6" key="1">
    <citation type="submission" date="2017-06" db="EMBL/GenBank/DDBJ databases">
        <authorList>
            <person name="Varghese N."/>
            <person name="Submissions S."/>
        </authorList>
    </citation>
    <scope>NUCLEOTIDE SEQUENCE [LARGE SCALE GENOMIC DNA]</scope>
    <source>
        <strain evidence="6">DSM 27993</strain>
    </source>
</reference>
<dbReference type="InterPro" id="IPR010982">
    <property type="entry name" value="Lambda_DNA-bd_dom_sf"/>
</dbReference>
<keyword evidence="6" id="KW-1185">Reference proteome</keyword>
<dbReference type="SMART" id="SM00354">
    <property type="entry name" value="HTH_LACI"/>
    <property type="match status" value="1"/>
</dbReference>
<keyword evidence="3" id="KW-0804">Transcription</keyword>
<organism evidence="5 6">
    <name type="scientific">Lutibacter flavus</name>
    <dbReference type="NCBI Taxonomy" id="691689"/>
    <lineage>
        <taxon>Bacteria</taxon>
        <taxon>Pseudomonadati</taxon>
        <taxon>Bacteroidota</taxon>
        <taxon>Flavobacteriia</taxon>
        <taxon>Flavobacteriales</taxon>
        <taxon>Flavobacteriaceae</taxon>
        <taxon>Lutibacter</taxon>
    </lineage>
</organism>
<dbReference type="GO" id="GO:0000976">
    <property type="term" value="F:transcription cis-regulatory region binding"/>
    <property type="evidence" value="ECO:0007669"/>
    <property type="project" value="TreeGrafter"/>
</dbReference>
<proteinExistence type="predicted"/>